<feature type="transmembrane region" description="Helical" evidence="8">
    <location>
        <begin position="69"/>
        <end position="86"/>
    </location>
</feature>
<dbReference type="Proteomes" id="UP000823401">
    <property type="component" value="Unassembled WGS sequence"/>
</dbReference>
<sequence length="173" mass="19861">MSQNEAKTLRSIFQIKMVTKLSQQLGRSMSLSDVEVECVSLGISIIIFQLLGFILAAIIGLFFNVIEELFIVFFMYIPLRMCVGGFHASKPEYCMLYSGIMFCLQAIGIKYVSWDNEFVRHLIFFSLVLIIRLVVDSKSIIYRWVKLVFVAQTKYAISVLNLMCIAYVHIAFQ</sequence>
<comment type="caution">
    <text evidence="9">The sequence shown here is derived from an EMBL/GenBank/DDBJ whole genome shotgun (WGS) entry which is preliminary data.</text>
</comment>
<dbReference type="RefSeq" id="WP_209494306.1">
    <property type="nucleotide sequence ID" value="NZ_JBHSHQ010000016.1"/>
</dbReference>
<evidence type="ECO:0000256" key="3">
    <source>
        <dbReference type="ARBA" id="ARBA00022670"/>
    </source>
</evidence>
<dbReference type="EMBL" id="JACCEL010000007">
    <property type="protein sequence ID" value="MBG9977984.1"/>
    <property type="molecule type" value="Genomic_DNA"/>
</dbReference>
<keyword evidence="1" id="KW-1003">Cell membrane</keyword>
<evidence type="ECO:0000256" key="5">
    <source>
        <dbReference type="ARBA" id="ARBA00022801"/>
    </source>
</evidence>
<keyword evidence="6 8" id="KW-1133">Transmembrane helix</keyword>
<evidence type="ECO:0000256" key="4">
    <source>
        <dbReference type="ARBA" id="ARBA00022692"/>
    </source>
</evidence>
<feature type="transmembrane region" description="Helical" evidence="8">
    <location>
        <begin position="38"/>
        <end position="63"/>
    </location>
</feature>
<evidence type="ECO:0000256" key="2">
    <source>
        <dbReference type="ARBA" id="ARBA00022654"/>
    </source>
</evidence>
<organism evidence="9 10">
    <name type="scientific">Ruoffia tabacinasalis</name>
    <dbReference type="NCBI Taxonomy" id="87458"/>
    <lineage>
        <taxon>Bacteria</taxon>
        <taxon>Bacillati</taxon>
        <taxon>Bacillota</taxon>
        <taxon>Bacilli</taxon>
        <taxon>Lactobacillales</taxon>
        <taxon>Aerococcaceae</taxon>
        <taxon>Ruoffia</taxon>
    </lineage>
</organism>
<gene>
    <name evidence="9" type="ORF">HYQ42_04210</name>
</gene>
<keyword evidence="3" id="KW-0645">Protease</keyword>
<feature type="transmembrane region" description="Helical" evidence="8">
    <location>
        <begin position="118"/>
        <end position="135"/>
    </location>
</feature>
<dbReference type="InterPro" id="IPR006741">
    <property type="entry name" value="AgrB"/>
</dbReference>
<dbReference type="Pfam" id="PF04647">
    <property type="entry name" value="AgrB"/>
    <property type="match status" value="1"/>
</dbReference>
<keyword evidence="4 8" id="KW-0812">Transmembrane</keyword>
<evidence type="ECO:0000313" key="9">
    <source>
        <dbReference type="EMBL" id="MBG9977984.1"/>
    </source>
</evidence>
<keyword evidence="2" id="KW-0673">Quorum sensing</keyword>
<keyword evidence="10" id="KW-1185">Reference proteome</keyword>
<evidence type="ECO:0000313" key="10">
    <source>
        <dbReference type="Proteomes" id="UP000823401"/>
    </source>
</evidence>
<keyword evidence="7 8" id="KW-0472">Membrane</keyword>
<name>A0ABS0LKJ9_9LACT</name>
<feature type="transmembrane region" description="Helical" evidence="8">
    <location>
        <begin position="155"/>
        <end position="172"/>
    </location>
</feature>
<keyword evidence="5" id="KW-0378">Hydrolase</keyword>
<evidence type="ECO:0000256" key="8">
    <source>
        <dbReference type="SAM" id="Phobius"/>
    </source>
</evidence>
<proteinExistence type="predicted"/>
<evidence type="ECO:0000256" key="6">
    <source>
        <dbReference type="ARBA" id="ARBA00022989"/>
    </source>
</evidence>
<accession>A0ABS0LKJ9</accession>
<evidence type="ECO:0000256" key="1">
    <source>
        <dbReference type="ARBA" id="ARBA00022475"/>
    </source>
</evidence>
<evidence type="ECO:0000256" key="7">
    <source>
        <dbReference type="ARBA" id="ARBA00023136"/>
    </source>
</evidence>
<reference evidence="9 10" key="1">
    <citation type="submission" date="2020-07" db="EMBL/GenBank/DDBJ databases">
        <title>Facklamia lactis sp. nov., isolated from raw milk.</title>
        <authorList>
            <person name="Doll E.V."/>
            <person name="Huptas C."/>
            <person name="Staib L."/>
            <person name="Wenning M."/>
            <person name="Scherer S."/>
        </authorList>
    </citation>
    <scope>NUCLEOTIDE SEQUENCE [LARGE SCALE GENOMIC DNA]</scope>
    <source>
        <strain evidence="9 10">DSM 104272</strain>
    </source>
</reference>
<protein>
    <submittedName>
        <fullName evidence="9">Accessory gene regulator B family protein</fullName>
    </submittedName>
</protein>